<name>A0A7H0IE46_9ACTN</name>
<proteinExistence type="predicted"/>
<gene>
    <name evidence="1" type="ORF">IAG44_17555</name>
</gene>
<dbReference type="Proteomes" id="UP000516052">
    <property type="component" value="Chromosome"/>
</dbReference>
<organism evidence="1 2">
    <name type="scientific">Streptomyces roseirectus</name>
    <dbReference type="NCBI Taxonomy" id="2768066"/>
    <lineage>
        <taxon>Bacteria</taxon>
        <taxon>Bacillati</taxon>
        <taxon>Actinomycetota</taxon>
        <taxon>Actinomycetes</taxon>
        <taxon>Kitasatosporales</taxon>
        <taxon>Streptomycetaceae</taxon>
        <taxon>Streptomyces</taxon>
    </lineage>
</organism>
<dbReference type="AlphaFoldDB" id="A0A7H0IE46"/>
<dbReference type="RefSeq" id="WP_187748037.1">
    <property type="nucleotide sequence ID" value="NZ_CP060828.1"/>
</dbReference>
<evidence type="ECO:0000313" key="2">
    <source>
        <dbReference type="Proteomes" id="UP000516052"/>
    </source>
</evidence>
<keyword evidence="2" id="KW-1185">Reference proteome</keyword>
<dbReference type="EMBL" id="CP060828">
    <property type="protein sequence ID" value="QNP71062.1"/>
    <property type="molecule type" value="Genomic_DNA"/>
</dbReference>
<evidence type="ECO:0000313" key="1">
    <source>
        <dbReference type="EMBL" id="QNP71062.1"/>
    </source>
</evidence>
<reference evidence="1 2" key="1">
    <citation type="submission" date="2020-08" db="EMBL/GenBank/DDBJ databases">
        <title>A novel species.</title>
        <authorList>
            <person name="Gao J."/>
        </authorList>
    </citation>
    <scope>NUCLEOTIDE SEQUENCE [LARGE SCALE GENOMIC DNA]</scope>
    <source>
        <strain evidence="1 2">CRXT-G-22</strain>
    </source>
</reference>
<protein>
    <submittedName>
        <fullName evidence="1">Uncharacterized protein</fullName>
    </submittedName>
</protein>
<accession>A0A7H0IE46</accession>
<dbReference type="KEGG" id="sroi:IAG44_17555"/>
<sequence>MWVVRPDAGDAQVRHLVHCPSGSPQGRDACWLAEEHRGGHTWERYE</sequence>